<feature type="compositionally biased region" description="Basic and acidic residues" evidence="2">
    <location>
        <begin position="534"/>
        <end position="544"/>
    </location>
</feature>
<evidence type="ECO:0000256" key="2">
    <source>
        <dbReference type="SAM" id="MobiDB-lite"/>
    </source>
</evidence>
<keyword evidence="5" id="KW-1185">Reference proteome</keyword>
<feature type="compositionally biased region" description="Basic and acidic residues" evidence="2">
    <location>
        <begin position="708"/>
        <end position="753"/>
    </location>
</feature>
<sequence>MQIALGHRPVPQCPEQWRKSGFLGGRSVARDIGCHKRYSQRLVTCKQRGQKEDEAPISPPNPLQSLFGGTKRIKAELEQQAPTQKGRPEKGTQKLKLGGNPFSGGNTGKGSGTKAVGTSFLRNARKDPNTVFVAGATGRLGARIVKMLLEKNNQIKVRAGVRDVAKATEYLQTATSFGLLPGDASKRVQLVQVDITDPDSIAPAIGSASKVVQAIGAPESEALNFGNPKKIDGDGAIALVEAAVAAGIDQYVMVTSLGTAKIGFPAAVLNLFGGILIQKRRAEVALENSGLNYVIVRPGGMERPTDSYKDTHNVRLSTADTLFGGQVSRWQVAELIAAAVANPSVAENKILEVVAEETAPLRSYEELLSAAPSDVSQADKVAKKQAQEEAAQQLEQARQKVAEAQEAAQEAKELVQEQTAVANAVRRQAEESKSEAGPLLRQAEQNEEQLKKLRAEAEQSQRKEAAAKAVLAAAKDAAREGRALGKDERSAVERPILYPQEAQEKPAPPPAAQQKPRPAANKPKVPPMPVQAKTQEEAAVKAKEAFNAQPKASAKTGRSFFERLKPEKASAPAQAPVAAKTKEEAIAMSKNVSSQQQAPQADRKPAPPKKAPAPVDTKEAERRREAAAKAAAEARSIEERVLRAVEEERETKEAAARAKRRDEDLKRQEAEAKQRRELEAKIKADIEATSKRRSEAYGNRPRFTPVPEAKKAEKALPEAKKAEKALPEAKKTEKAVPEAKKAEKALPEAKKTQEPQSTEKAPRGKNADEARGWIEAWRKGPKGPMQPVSEAGSANPASSAESNGAAKGVEAGGAGKAKSGKDEDVPNNVREAREWIRSWRASKLEASLPEDVKANSK</sequence>
<dbReference type="PANTHER" id="PTHR47285">
    <property type="entry name" value="PROTEIN TIC 62, CHLOROPLASTIC"/>
    <property type="match status" value="1"/>
</dbReference>
<evidence type="ECO:0000313" key="5">
    <source>
        <dbReference type="Proteomes" id="UP001497392"/>
    </source>
</evidence>
<keyword evidence="1" id="KW-0175">Coiled coil</keyword>
<dbReference type="PANTHER" id="PTHR47285:SF1">
    <property type="entry name" value="PROTEIN TIC 62, CHLOROPLASTIC"/>
    <property type="match status" value="1"/>
</dbReference>
<feature type="compositionally biased region" description="Basic and acidic residues" evidence="2">
    <location>
        <begin position="635"/>
        <end position="695"/>
    </location>
</feature>
<gene>
    <name evidence="4" type="primary">g11041</name>
    <name evidence="4" type="ORF">VP750_LOCUS9894</name>
</gene>
<feature type="domain" description="NAD(P)-binding" evidence="3">
    <location>
        <begin position="135"/>
        <end position="343"/>
    </location>
</feature>
<dbReference type="Proteomes" id="UP001497392">
    <property type="component" value="Unassembled WGS sequence"/>
</dbReference>
<dbReference type="InterPro" id="IPR016040">
    <property type="entry name" value="NAD(P)-bd_dom"/>
</dbReference>
<evidence type="ECO:0000313" key="4">
    <source>
        <dbReference type="EMBL" id="CAL5227988.1"/>
    </source>
</evidence>
<dbReference type="Gene3D" id="3.40.50.720">
    <property type="entry name" value="NAD(P)-binding Rossmann-like Domain"/>
    <property type="match status" value="1"/>
</dbReference>
<evidence type="ECO:0000259" key="3">
    <source>
        <dbReference type="Pfam" id="PF13460"/>
    </source>
</evidence>
<dbReference type="CDD" id="cd05243">
    <property type="entry name" value="SDR_a5"/>
    <property type="match status" value="1"/>
</dbReference>
<proteinExistence type="predicted"/>
<dbReference type="Pfam" id="PF13460">
    <property type="entry name" value="NAD_binding_10"/>
    <property type="match status" value="1"/>
</dbReference>
<dbReference type="InterPro" id="IPR036291">
    <property type="entry name" value="NAD(P)-bd_dom_sf"/>
</dbReference>
<feature type="compositionally biased region" description="Low complexity" evidence="2">
    <location>
        <begin position="569"/>
        <end position="579"/>
    </location>
</feature>
<feature type="compositionally biased region" description="Gly residues" evidence="2">
    <location>
        <begin position="101"/>
        <end position="111"/>
    </location>
</feature>
<feature type="compositionally biased region" description="Basic and acidic residues" evidence="2">
    <location>
        <begin position="476"/>
        <end position="492"/>
    </location>
</feature>
<reference evidence="4 5" key="1">
    <citation type="submission" date="2024-06" db="EMBL/GenBank/DDBJ databases">
        <authorList>
            <person name="Kraege A."/>
            <person name="Thomma B."/>
        </authorList>
    </citation>
    <scope>NUCLEOTIDE SEQUENCE [LARGE SCALE GENOMIC DNA]</scope>
</reference>
<feature type="compositionally biased region" description="Low complexity" evidence="2">
    <location>
        <begin position="512"/>
        <end position="523"/>
    </location>
</feature>
<dbReference type="SUPFAM" id="SSF51735">
    <property type="entry name" value="NAD(P)-binding Rossmann-fold domains"/>
    <property type="match status" value="1"/>
</dbReference>
<feature type="region of interest" description="Disordered" evidence="2">
    <location>
        <begin position="473"/>
        <end position="829"/>
    </location>
</feature>
<dbReference type="InterPro" id="IPR044719">
    <property type="entry name" value="TIC62"/>
</dbReference>
<feature type="compositionally biased region" description="Basic and acidic residues" evidence="2">
    <location>
        <begin position="760"/>
        <end position="778"/>
    </location>
</feature>
<dbReference type="EMBL" id="CAXHTA020000017">
    <property type="protein sequence ID" value="CAL5227988.1"/>
    <property type="molecule type" value="Genomic_DNA"/>
</dbReference>
<feature type="compositionally biased region" description="Basic and acidic residues" evidence="2">
    <location>
        <begin position="616"/>
        <end position="627"/>
    </location>
</feature>
<organism evidence="4 5">
    <name type="scientific">Coccomyxa viridis</name>
    <dbReference type="NCBI Taxonomy" id="1274662"/>
    <lineage>
        <taxon>Eukaryota</taxon>
        <taxon>Viridiplantae</taxon>
        <taxon>Chlorophyta</taxon>
        <taxon>core chlorophytes</taxon>
        <taxon>Trebouxiophyceae</taxon>
        <taxon>Trebouxiophyceae incertae sedis</taxon>
        <taxon>Coccomyxaceae</taxon>
        <taxon>Coccomyxa</taxon>
    </lineage>
</organism>
<feature type="compositionally biased region" description="Basic and acidic residues" evidence="2">
    <location>
        <begin position="819"/>
        <end position="829"/>
    </location>
</feature>
<protein>
    <submittedName>
        <fullName evidence="4">G11041 protein</fullName>
    </submittedName>
</protein>
<accession>A0ABP1GBG2</accession>
<comment type="caution">
    <text evidence="4">The sequence shown here is derived from an EMBL/GenBank/DDBJ whole genome shotgun (WGS) entry which is preliminary data.</text>
</comment>
<evidence type="ECO:0000256" key="1">
    <source>
        <dbReference type="SAM" id="Coils"/>
    </source>
</evidence>
<feature type="region of interest" description="Disordered" evidence="2">
    <location>
        <begin position="47"/>
        <end position="112"/>
    </location>
</feature>
<feature type="coiled-coil region" evidence="1">
    <location>
        <begin position="380"/>
        <end position="470"/>
    </location>
</feature>
<name>A0ABP1GBG2_9CHLO</name>